<evidence type="ECO:0000259" key="1">
    <source>
        <dbReference type="PROSITE" id="PS50191"/>
    </source>
</evidence>
<reference evidence="2 3" key="1">
    <citation type="submission" date="2020-04" db="EMBL/GenBank/DDBJ databases">
        <authorList>
            <person name="Wallbank WR R."/>
            <person name="Pardo Diaz C."/>
            <person name="Kozak K."/>
            <person name="Martin S."/>
            <person name="Jiggins C."/>
            <person name="Moest M."/>
            <person name="Warren A I."/>
            <person name="Byers J.R.P. K."/>
            <person name="Montejo-Kovacevich G."/>
            <person name="Yen C E."/>
        </authorList>
    </citation>
    <scope>NUCLEOTIDE SEQUENCE [LARGE SCALE GENOMIC DNA]</scope>
</reference>
<dbReference type="CDD" id="cd00303">
    <property type="entry name" value="retropepsin_like"/>
    <property type="match status" value="1"/>
</dbReference>
<dbReference type="Gene3D" id="3.40.525.10">
    <property type="entry name" value="CRAL-TRIO lipid binding domain"/>
    <property type="match status" value="2"/>
</dbReference>
<dbReference type="EMBL" id="CADEBC010000522">
    <property type="protein sequence ID" value="CAB3244663.1"/>
    <property type="molecule type" value="Genomic_DNA"/>
</dbReference>
<dbReference type="SUPFAM" id="SSF50630">
    <property type="entry name" value="Acid proteases"/>
    <property type="match status" value="1"/>
</dbReference>
<dbReference type="SUPFAM" id="SSF46938">
    <property type="entry name" value="CRAL/TRIO N-terminal domain"/>
    <property type="match status" value="2"/>
</dbReference>
<feature type="domain" description="CRAL-TRIO" evidence="1">
    <location>
        <begin position="464"/>
        <end position="625"/>
    </location>
</feature>
<dbReference type="InterPro" id="IPR036865">
    <property type="entry name" value="CRAL-TRIO_dom_sf"/>
</dbReference>
<keyword evidence="3" id="KW-1185">Reference proteome</keyword>
<organism evidence="2 3">
    <name type="scientific">Arctia plantaginis</name>
    <name type="common">Wood tiger moth</name>
    <name type="synonym">Phalaena plantaginis</name>
    <dbReference type="NCBI Taxonomy" id="874455"/>
    <lineage>
        <taxon>Eukaryota</taxon>
        <taxon>Metazoa</taxon>
        <taxon>Ecdysozoa</taxon>
        <taxon>Arthropoda</taxon>
        <taxon>Hexapoda</taxon>
        <taxon>Insecta</taxon>
        <taxon>Pterygota</taxon>
        <taxon>Neoptera</taxon>
        <taxon>Endopterygota</taxon>
        <taxon>Lepidoptera</taxon>
        <taxon>Glossata</taxon>
        <taxon>Ditrysia</taxon>
        <taxon>Noctuoidea</taxon>
        <taxon>Erebidae</taxon>
        <taxon>Arctiinae</taxon>
        <taxon>Arctia</taxon>
    </lineage>
</organism>
<dbReference type="PANTHER" id="PTHR10174:SF222">
    <property type="entry name" value="GH10083P-RELATED"/>
    <property type="match status" value="1"/>
</dbReference>
<dbReference type="PANTHER" id="PTHR10174">
    <property type="entry name" value="ALPHA-TOCOPHEROL TRANSFER PROTEIN-RELATED"/>
    <property type="match status" value="1"/>
</dbReference>
<dbReference type="OrthoDB" id="1434354at2759"/>
<dbReference type="PRINTS" id="PR00180">
    <property type="entry name" value="CRETINALDHBP"/>
</dbReference>
<dbReference type="GO" id="GO:0016020">
    <property type="term" value="C:membrane"/>
    <property type="evidence" value="ECO:0007669"/>
    <property type="project" value="TreeGrafter"/>
</dbReference>
<dbReference type="InterPro" id="IPR036273">
    <property type="entry name" value="CRAL/TRIO_N_dom_sf"/>
</dbReference>
<dbReference type="Gene3D" id="2.40.70.10">
    <property type="entry name" value="Acid Proteases"/>
    <property type="match status" value="1"/>
</dbReference>
<gene>
    <name evidence="2" type="ORF">APLA_LOCUS10065</name>
</gene>
<proteinExistence type="predicted"/>
<dbReference type="PROSITE" id="PS50191">
    <property type="entry name" value="CRAL_TRIO"/>
    <property type="match status" value="2"/>
</dbReference>
<dbReference type="InterPro" id="IPR021109">
    <property type="entry name" value="Peptidase_aspartic_dom_sf"/>
</dbReference>
<dbReference type="InterPro" id="IPR041577">
    <property type="entry name" value="RT_RNaseH_2"/>
</dbReference>
<dbReference type="AlphaFoldDB" id="A0A8S1ADW2"/>
<dbReference type="InterPro" id="IPR001251">
    <property type="entry name" value="CRAL-TRIO_dom"/>
</dbReference>
<dbReference type="CDD" id="cd00170">
    <property type="entry name" value="SEC14"/>
    <property type="match status" value="2"/>
</dbReference>
<accession>A0A8S1ADW2</accession>
<dbReference type="SUPFAM" id="SSF56672">
    <property type="entry name" value="DNA/RNA polymerases"/>
    <property type="match status" value="1"/>
</dbReference>
<dbReference type="Proteomes" id="UP000494106">
    <property type="component" value="Unassembled WGS sequence"/>
</dbReference>
<dbReference type="Pfam" id="PF17919">
    <property type="entry name" value="RT_RNaseH_2"/>
    <property type="match status" value="1"/>
</dbReference>
<feature type="domain" description="CRAL-TRIO" evidence="1">
    <location>
        <begin position="256"/>
        <end position="352"/>
    </location>
</feature>
<evidence type="ECO:0000313" key="3">
    <source>
        <dbReference type="Proteomes" id="UP000494106"/>
    </source>
</evidence>
<dbReference type="SMART" id="SM00516">
    <property type="entry name" value="SEC14"/>
    <property type="match status" value="2"/>
</dbReference>
<dbReference type="InterPro" id="IPR043502">
    <property type="entry name" value="DNA/RNA_pol_sf"/>
</dbReference>
<dbReference type="SUPFAM" id="SSF52087">
    <property type="entry name" value="CRAL/TRIO domain"/>
    <property type="match status" value="2"/>
</dbReference>
<evidence type="ECO:0000313" key="2">
    <source>
        <dbReference type="EMBL" id="CAB3244663.1"/>
    </source>
</evidence>
<comment type="caution">
    <text evidence="2">The sequence shown here is derived from an EMBL/GenBank/DDBJ whole genome shotgun (WGS) entry which is preliminary data.</text>
</comment>
<dbReference type="GO" id="GO:1902936">
    <property type="term" value="F:phosphatidylinositol bisphosphate binding"/>
    <property type="evidence" value="ECO:0007669"/>
    <property type="project" value="TreeGrafter"/>
</dbReference>
<sequence>MSIMTSGSNSKFIREVKVNGIPVKTFIDLGSEVSLMQQTLASSLGLACSYPPRLLKGFGNNVISSIGGVRVDLCVDDTGEQEKAFTELKNRLEDRPILTIYDPNAEIELHTDASKIVFLCVKMAQVCDKDVKAIRVWLAKEPHLPKNFEDVTIKKFLFSCNCSLERTKKCIDEFCTRRAQMIEVFSNRDPLAKDIQHAFMTTNVTCYMDGTDEILIHELRVAPSEYDFYAFLKAFSLQADDWIEREREVLPENHVVILDIKLYTLKLVAKSNIFYFQKFILFLLDAMPVRLKQVHIINCPSFYEYLHNLVKPALPDYICNMIHFHSDHTGLYTFINRENLPKDYGGDCQDMAEQNAFWVKQICENRKVYLDDNFWKADLGQKVKYVEIKHDFAIKMSQVSDRDVETIKNWLAKETHLPKNFDDVAIKKFLYSCHNSLERTKKCIEEQCMRRANMPEIFTNRDPLSQRLQNALSITSVTTYKDGKDEILFHLLKEVPSNFDFYDCLKTFTLQVDIWIKLPFDVLPENHIAVYDIKQYTLKLVAKANIFYFQKFILYLLETMPVRLKQIHVINCPSFYEYLYNLVKPTLPENVCNLIHFHTDYTGLHKFINKKNLPKEYGGDSESMAHQNESWINHINGNRKMFLDDSFWKADLSQKVSNSGVDTSMNGSFKTLQFD</sequence>
<name>A0A8S1ADW2_ARCPL</name>
<protein>
    <recommendedName>
        <fullName evidence="1">CRAL-TRIO domain-containing protein</fullName>
    </recommendedName>
</protein>
<dbReference type="Pfam" id="PF00650">
    <property type="entry name" value="CRAL_TRIO"/>
    <property type="match status" value="2"/>
</dbReference>
<dbReference type="GO" id="GO:0071897">
    <property type="term" value="P:DNA biosynthetic process"/>
    <property type="evidence" value="ECO:0007669"/>
    <property type="project" value="UniProtKB-ARBA"/>
</dbReference>